<dbReference type="GO" id="GO:0005634">
    <property type="term" value="C:nucleus"/>
    <property type="evidence" value="ECO:0007669"/>
    <property type="project" value="UniProtKB-SubCell"/>
</dbReference>
<dbReference type="PANTHER" id="PTHR10836">
    <property type="entry name" value="GLYCERALDEHYDE 3-PHOSPHATE DEHYDROGENASE"/>
    <property type="match status" value="1"/>
</dbReference>
<evidence type="ECO:0000256" key="10">
    <source>
        <dbReference type="ARBA" id="ARBA00022799"/>
    </source>
</evidence>
<comment type="caution">
    <text evidence="22">The sequence shown here is derived from an EMBL/GenBank/DDBJ whole genome shotgun (WGS) entry which is preliminary data.</text>
</comment>
<evidence type="ECO:0000256" key="15">
    <source>
        <dbReference type="ARBA" id="ARBA00023212"/>
    </source>
</evidence>
<reference evidence="22 23" key="1">
    <citation type="journal article" date="2023" name="bioRxiv">
        <title>Conserved and derived expression patterns and positive selection on dental genes reveal complex evolutionary context of ever-growing rodent molars.</title>
        <authorList>
            <person name="Calamari Z.T."/>
            <person name="Song A."/>
            <person name="Cohen E."/>
            <person name="Akter M."/>
            <person name="Roy R.D."/>
            <person name="Hallikas O."/>
            <person name="Christensen M.M."/>
            <person name="Li P."/>
            <person name="Marangoni P."/>
            <person name="Jernvall J."/>
            <person name="Klein O.D."/>
        </authorList>
    </citation>
    <scope>NUCLEOTIDE SEQUENCE [LARGE SCALE GENOMIC DNA]</scope>
    <source>
        <strain evidence="22">V071</strain>
    </source>
</reference>
<comment type="subcellular location">
    <subcellularLocation>
        <location evidence="2">Cytoplasm</location>
        <location evidence="2">Cytoskeleton</location>
    </subcellularLocation>
    <subcellularLocation>
        <location evidence="3">Cytoplasm</location>
        <location evidence="3">Cytosol</location>
    </subcellularLocation>
    <subcellularLocation>
        <location evidence="1">Nucleus</location>
    </subcellularLocation>
</comment>
<keyword evidence="15" id="KW-0206">Cytoskeleton</keyword>
<comment type="subunit">
    <text evidence="18">Homotetramer. Interacts with TPPP; the interaction is direct. Interacts (when S-nitrosylated) with SIAH1; leading to nuclear translocation. Interacts with RILPL1/GOSPEL, leading to prevent the interaction between GAPDH and SIAH1 and prevent nuclear translocation. Interacts with CHP1; the interaction increases the binding of CHP1 with microtubules. Associates with microtubules. Interacts with EIF1AD, USP25, PRKCI and WARS1. Interacts with phosphorylated RPL13A; inhibited by oxidatively-modified low-densitity lipoprotein (LDL(ox)). Component of the GAIT complex. Interacts with FKBP6; leading to inhibit GAPDH catalytic activity. Interacts with TRAF2, promoting TRAF2 ubiquitination. Interacts with TRAF3, promoting TRAF3 ubiquitination.</text>
</comment>
<dbReference type="Gene3D" id="3.40.50.720">
    <property type="entry name" value="NAD(P)-binding Rossmann-like Domain"/>
    <property type="match status" value="1"/>
</dbReference>
<comment type="catalytic activity">
    <reaction evidence="19">
        <text>D-glyceraldehyde 3-phosphate + phosphate + NAD(+) = (2R)-3-phospho-glyceroyl phosphate + NADH + H(+)</text>
        <dbReference type="Rhea" id="RHEA:10300"/>
        <dbReference type="ChEBI" id="CHEBI:15378"/>
        <dbReference type="ChEBI" id="CHEBI:43474"/>
        <dbReference type="ChEBI" id="CHEBI:57540"/>
        <dbReference type="ChEBI" id="CHEBI:57604"/>
        <dbReference type="ChEBI" id="CHEBI:57945"/>
        <dbReference type="ChEBI" id="CHEBI:59776"/>
        <dbReference type="EC" id="1.2.1.12"/>
    </reaction>
</comment>
<keyword evidence="10" id="KW-0702">S-nitrosylation</keyword>
<protein>
    <recommendedName>
        <fullName evidence="6">glyceraldehyde-3-phosphate dehydrogenase (phosphorylating)</fullName>
        <ecNumber evidence="6">1.2.1.12</ecNumber>
    </recommendedName>
    <alternativeName>
        <fullName evidence="17">Peptidyl-cysteine S-nitrosylase GAPDH</fullName>
    </alternativeName>
</protein>
<name>A0AAW0HVK8_MYOGA</name>
<dbReference type="GO" id="GO:0005856">
    <property type="term" value="C:cytoskeleton"/>
    <property type="evidence" value="ECO:0007669"/>
    <property type="project" value="UniProtKB-SubCell"/>
</dbReference>
<evidence type="ECO:0000256" key="17">
    <source>
        <dbReference type="ARBA" id="ARBA00031890"/>
    </source>
</evidence>
<keyword evidence="9" id="KW-0053">Apoptosis</keyword>
<dbReference type="SUPFAM" id="SSF55347">
    <property type="entry name" value="Glyceraldehyde-3-phosphate dehydrogenase-like, C-terminal domain"/>
    <property type="match status" value="1"/>
</dbReference>
<sequence length="145" mass="16218">MANIIPESTGAAKAVGKEAPWLAFHVPTSNVSIVDLTCHLEKVTKYDVIKKVDQVGTCNFNSDSHSSNFDVGAGVALRDNSVKFIPWYDNEYGYSNRVEDLMACMAPRSKEHWAIHPNKDMRAKERLLVVEESLSQLSPNIELLR</sequence>
<dbReference type="GO" id="GO:0004365">
    <property type="term" value="F:glyceraldehyde-3-phosphate dehydrogenase (NAD+) (phosphorylating) activity"/>
    <property type="evidence" value="ECO:0007669"/>
    <property type="project" value="UniProtKB-EC"/>
</dbReference>
<accession>A0AAW0HVK8</accession>
<evidence type="ECO:0000256" key="11">
    <source>
        <dbReference type="ARBA" id="ARBA00022845"/>
    </source>
</evidence>
<dbReference type="Proteomes" id="UP001488838">
    <property type="component" value="Unassembled WGS sequence"/>
</dbReference>
<proteinExistence type="inferred from homology"/>
<gene>
    <name evidence="22" type="ORF">U0070_011748</name>
</gene>
<dbReference type="GO" id="GO:0006915">
    <property type="term" value="P:apoptotic process"/>
    <property type="evidence" value="ECO:0007669"/>
    <property type="project" value="UniProtKB-KW"/>
</dbReference>
<keyword evidence="16" id="KW-0539">Nucleus</keyword>
<evidence type="ECO:0000313" key="23">
    <source>
        <dbReference type="Proteomes" id="UP001488838"/>
    </source>
</evidence>
<evidence type="ECO:0000256" key="1">
    <source>
        <dbReference type="ARBA" id="ARBA00004123"/>
    </source>
</evidence>
<organism evidence="22 23">
    <name type="scientific">Myodes glareolus</name>
    <name type="common">Bank vole</name>
    <name type="synonym">Clethrionomys glareolus</name>
    <dbReference type="NCBI Taxonomy" id="447135"/>
    <lineage>
        <taxon>Eukaryota</taxon>
        <taxon>Metazoa</taxon>
        <taxon>Chordata</taxon>
        <taxon>Craniata</taxon>
        <taxon>Vertebrata</taxon>
        <taxon>Euteleostomi</taxon>
        <taxon>Mammalia</taxon>
        <taxon>Eutheria</taxon>
        <taxon>Euarchontoglires</taxon>
        <taxon>Glires</taxon>
        <taxon>Rodentia</taxon>
        <taxon>Myomorpha</taxon>
        <taxon>Muroidea</taxon>
        <taxon>Cricetidae</taxon>
        <taxon>Arvicolinae</taxon>
        <taxon>Myodes</taxon>
    </lineage>
</organism>
<evidence type="ECO:0000256" key="9">
    <source>
        <dbReference type="ARBA" id="ARBA00022703"/>
    </source>
</evidence>
<evidence type="ECO:0000256" key="12">
    <source>
        <dbReference type="ARBA" id="ARBA00023002"/>
    </source>
</evidence>
<dbReference type="InterPro" id="IPR020829">
    <property type="entry name" value="GlycerAld_3-P_DH_cat"/>
</dbReference>
<evidence type="ECO:0000259" key="21">
    <source>
        <dbReference type="Pfam" id="PF02800"/>
    </source>
</evidence>
<comment type="similarity">
    <text evidence="5">Belongs to the glyceraldehyde-3-phosphate dehydrogenase family.</text>
</comment>
<keyword evidence="12" id="KW-0560">Oxidoreductase</keyword>
<evidence type="ECO:0000256" key="19">
    <source>
        <dbReference type="ARBA" id="ARBA00047698"/>
    </source>
</evidence>
<dbReference type="PANTHER" id="PTHR10836:SF111">
    <property type="entry name" value="GLYCERALDEHYDE-3-PHOSPHATE DEHYDROGENASE"/>
    <property type="match status" value="1"/>
</dbReference>
<evidence type="ECO:0000256" key="7">
    <source>
        <dbReference type="ARBA" id="ARBA00022490"/>
    </source>
</evidence>
<dbReference type="GO" id="GO:0016740">
    <property type="term" value="F:transferase activity"/>
    <property type="evidence" value="ECO:0007669"/>
    <property type="project" value="UniProtKB-KW"/>
</dbReference>
<evidence type="ECO:0000256" key="18">
    <source>
        <dbReference type="ARBA" id="ARBA00046997"/>
    </source>
</evidence>
<feature type="domain" description="Glyceraldehyde 3-phosphate dehydrogenase catalytic" evidence="21">
    <location>
        <begin position="2"/>
        <end position="51"/>
    </location>
</feature>
<comment type="catalytic activity">
    <reaction evidence="20">
        <text>S-nitroso-L-cysteinyl-[GAPDH] + L-cysteinyl-[protein] = L-cysteinyl-[GAPDH] + S-nitroso-L-cysteinyl-[protein]</text>
        <dbReference type="Rhea" id="RHEA:66684"/>
        <dbReference type="Rhea" id="RHEA-COMP:10131"/>
        <dbReference type="Rhea" id="RHEA-COMP:17089"/>
        <dbReference type="Rhea" id="RHEA-COMP:17090"/>
        <dbReference type="Rhea" id="RHEA-COMP:17091"/>
        <dbReference type="ChEBI" id="CHEBI:29950"/>
        <dbReference type="ChEBI" id="CHEBI:149494"/>
    </reaction>
    <physiologicalReaction direction="left-to-right" evidence="20">
        <dbReference type="Rhea" id="RHEA:66685"/>
    </physiologicalReaction>
</comment>
<evidence type="ECO:0000256" key="6">
    <source>
        <dbReference type="ARBA" id="ARBA00013119"/>
    </source>
</evidence>
<dbReference type="GO" id="GO:0006096">
    <property type="term" value="P:glycolytic process"/>
    <property type="evidence" value="ECO:0007669"/>
    <property type="project" value="UniProtKB-KW"/>
</dbReference>
<dbReference type="EMBL" id="JBBHLL010000320">
    <property type="protein sequence ID" value="KAK7805993.1"/>
    <property type="molecule type" value="Genomic_DNA"/>
</dbReference>
<dbReference type="GO" id="GO:0005829">
    <property type="term" value="C:cytosol"/>
    <property type="evidence" value="ECO:0007669"/>
    <property type="project" value="UniProtKB-SubCell"/>
</dbReference>
<evidence type="ECO:0000256" key="16">
    <source>
        <dbReference type="ARBA" id="ARBA00023242"/>
    </source>
</evidence>
<evidence type="ECO:0000256" key="4">
    <source>
        <dbReference type="ARBA" id="ARBA00004869"/>
    </source>
</evidence>
<dbReference type="GO" id="GO:0006417">
    <property type="term" value="P:regulation of translation"/>
    <property type="evidence" value="ECO:0007669"/>
    <property type="project" value="UniProtKB-KW"/>
</dbReference>
<keyword evidence="8" id="KW-0808">Transferase</keyword>
<evidence type="ECO:0000313" key="22">
    <source>
        <dbReference type="EMBL" id="KAK7805993.1"/>
    </source>
</evidence>
<dbReference type="Pfam" id="PF02800">
    <property type="entry name" value="Gp_dh_C"/>
    <property type="match status" value="1"/>
</dbReference>
<dbReference type="EC" id="1.2.1.12" evidence="6"/>
<evidence type="ECO:0000256" key="5">
    <source>
        <dbReference type="ARBA" id="ARBA00007406"/>
    </source>
</evidence>
<evidence type="ECO:0000256" key="20">
    <source>
        <dbReference type="ARBA" id="ARBA00048005"/>
    </source>
</evidence>
<dbReference type="InterPro" id="IPR020831">
    <property type="entry name" value="GlycerAld/Erythrose_P_DH"/>
</dbReference>
<evidence type="ECO:0000256" key="3">
    <source>
        <dbReference type="ARBA" id="ARBA00004514"/>
    </source>
</evidence>
<keyword evidence="11" id="KW-0810">Translation regulation</keyword>
<keyword evidence="7" id="KW-0963">Cytoplasm</keyword>
<evidence type="ECO:0000256" key="14">
    <source>
        <dbReference type="ARBA" id="ARBA00023152"/>
    </source>
</evidence>
<keyword evidence="14" id="KW-0324">Glycolysis</keyword>
<keyword evidence="13" id="KW-0520">NAD</keyword>
<keyword evidence="23" id="KW-1185">Reference proteome</keyword>
<evidence type="ECO:0000256" key="13">
    <source>
        <dbReference type="ARBA" id="ARBA00023027"/>
    </source>
</evidence>
<comment type="pathway">
    <text evidence="4">Carbohydrate degradation; glycolysis; pyruvate from D-glyceraldehyde 3-phosphate: step 1/5.</text>
</comment>
<dbReference type="AlphaFoldDB" id="A0AAW0HVK8"/>
<evidence type="ECO:0000256" key="2">
    <source>
        <dbReference type="ARBA" id="ARBA00004245"/>
    </source>
</evidence>
<dbReference type="Gene3D" id="3.30.360.10">
    <property type="entry name" value="Dihydrodipicolinate Reductase, domain 2"/>
    <property type="match status" value="2"/>
</dbReference>
<evidence type="ECO:0000256" key="8">
    <source>
        <dbReference type="ARBA" id="ARBA00022679"/>
    </source>
</evidence>